<keyword evidence="10 11" id="KW-0449">Lipoprotein</keyword>
<evidence type="ECO:0000256" key="7">
    <source>
        <dbReference type="ARBA" id="ARBA00023139"/>
    </source>
</evidence>
<keyword evidence="9 11" id="KW-0998">Cell outer membrane</keyword>
<comment type="function">
    <text evidence="1 11">Assembles around the rod to form the L-ring and probably protects the motor/basal body from shearing forces during rotation.</text>
</comment>
<dbReference type="GO" id="GO:0071973">
    <property type="term" value="P:bacterial-type flagellum-dependent cell motility"/>
    <property type="evidence" value="ECO:0007669"/>
    <property type="project" value="InterPro"/>
</dbReference>
<dbReference type="OrthoDB" id="9789463at2"/>
<evidence type="ECO:0000256" key="4">
    <source>
        <dbReference type="ARBA" id="ARBA00011439"/>
    </source>
</evidence>
<evidence type="ECO:0000256" key="8">
    <source>
        <dbReference type="ARBA" id="ARBA00023143"/>
    </source>
</evidence>
<dbReference type="GO" id="GO:0003774">
    <property type="term" value="F:cytoskeletal motor activity"/>
    <property type="evidence" value="ECO:0007669"/>
    <property type="project" value="InterPro"/>
</dbReference>
<dbReference type="PROSITE" id="PS51257">
    <property type="entry name" value="PROKAR_LIPOPROTEIN"/>
    <property type="match status" value="1"/>
</dbReference>
<dbReference type="GO" id="GO:0009279">
    <property type="term" value="C:cell outer membrane"/>
    <property type="evidence" value="ECO:0007669"/>
    <property type="project" value="UniProtKB-SubCell"/>
</dbReference>
<keyword evidence="8 11" id="KW-0975">Bacterial flagellum</keyword>
<evidence type="ECO:0000256" key="10">
    <source>
        <dbReference type="ARBA" id="ARBA00023288"/>
    </source>
</evidence>
<evidence type="ECO:0000313" key="13">
    <source>
        <dbReference type="EMBL" id="ORE88670.1"/>
    </source>
</evidence>
<proteinExistence type="inferred from homology"/>
<dbReference type="AlphaFoldDB" id="A0A1Y1SH03"/>
<dbReference type="PANTHER" id="PTHR34933:SF1">
    <property type="entry name" value="FLAGELLAR L-RING PROTEIN"/>
    <property type="match status" value="1"/>
</dbReference>
<feature type="signal peptide" evidence="12">
    <location>
        <begin position="1"/>
        <end position="25"/>
    </location>
</feature>
<comment type="similarity">
    <text evidence="3 11">Belongs to the FlgH family.</text>
</comment>
<protein>
    <recommendedName>
        <fullName evidence="11">Flagellar L-ring protein</fullName>
    </recommendedName>
    <alternativeName>
        <fullName evidence="11">Basal body L-ring protein</fullName>
    </alternativeName>
</protein>
<keyword evidence="5 11" id="KW-0732">Signal</keyword>
<name>A0A1Y1SH03_9GAMM</name>
<evidence type="ECO:0000313" key="14">
    <source>
        <dbReference type="Proteomes" id="UP000192342"/>
    </source>
</evidence>
<keyword evidence="14" id="KW-1185">Reference proteome</keyword>
<evidence type="ECO:0000256" key="11">
    <source>
        <dbReference type="HAMAP-Rule" id="MF_00415"/>
    </source>
</evidence>
<dbReference type="GO" id="GO:0009427">
    <property type="term" value="C:bacterial-type flagellum basal body, distal rod, L ring"/>
    <property type="evidence" value="ECO:0007669"/>
    <property type="project" value="InterPro"/>
</dbReference>
<evidence type="ECO:0000256" key="5">
    <source>
        <dbReference type="ARBA" id="ARBA00022729"/>
    </source>
</evidence>
<keyword evidence="6 11" id="KW-0472">Membrane</keyword>
<accession>A0A1Y1SH03</accession>
<dbReference type="Pfam" id="PF02107">
    <property type="entry name" value="FlgH"/>
    <property type="match status" value="1"/>
</dbReference>
<keyword evidence="13" id="KW-0969">Cilium</keyword>
<sequence>MFASSCRAVAAVALLALGGCASSSAVRPEPLPQPDYSARAAAPADGSIAMRGGGLFWFEDQLAAQPGDALTVILAERTQAQKSARTSTGKDQDFSLSLPMLGGRVDDLGVDTDISSTRSFEGSGDSSQSNSLSGEITVLVTERLPNGHLRVAGEKMLQLNQGREYIRLTGIVRPEDISPENRVYSTRIAQAEISYSGSGALAQANAQGWLARFFNSPLWPF</sequence>
<keyword evidence="13" id="KW-0282">Flagellum</keyword>
<dbReference type="RefSeq" id="WP_083559295.1">
    <property type="nucleotide sequence ID" value="NZ_AQQV01000001.1"/>
</dbReference>
<keyword evidence="7" id="KW-0564">Palmitate</keyword>
<dbReference type="EMBL" id="AQQV01000001">
    <property type="protein sequence ID" value="ORE88670.1"/>
    <property type="molecule type" value="Genomic_DNA"/>
</dbReference>
<dbReference type="HAMAP" id="MF_00415">
    <property type="entry name" value="FlgH"/>
    <property type="match status" value="1"/>
</dbReference>
<evidence type="ECO:0000256" key="6">
    <source>
        <dbReference type="ARBA" id="ARBA00023136"/>
    </source>
</evidence>
<evidence type="ECO:0000256" key="12">
    <source>
        <dbReference type="SAM" id="SignalP"/>
    </source>
</evidence>
<feature type="chain" id="PRO_5012259923" description="Flagellar L-ring protein" evidence="12">
    <location>
        <begin position="26"/>
        <end position="221"/>
    </location>
</feature>
<gene>
    <name evidence="11" type="primary">flgH</name>
    <name evidence="13" type="ORF">ATO7_02305</name>
</gene>
<organism evidence="13 14">
    <name type="scientific">Oceanococcus atlanticus</name>
    <dbReference type="NCBI Taxonomy" id="1317117"/>
    <lineage>
        <taxon>Bacteria</taxon>
        <taxon>Pseudomonadati</taxon>
        <taxon>Pseudomonadota</taxon>
        <taxon>Gammaproteobacteria</taxon>
        <taxon>Chromatiales</taxon>
        <taxon>Oceanococcaceae</taxon>
        <taxon>Oceanococcus</taxon>
    </lineage>
</organism>
<evidence type="ECO:0000256" key="9">
    <source>
        <dbReference type="ARBA" id="ARBA00023237"/>
    </source>
</evidence>
<keyword evidence="13" id="KW-0966">Cell projection</keyword>
<dbReference type="STRING" id="1317117.ATO7_02305"/>
<comment type="subunit">
    <text evidence="4 11">The basal body constitutes a major portion of the flagellar organelle and consists of four rings (L,P,S, and M) mounted on a central rod.</text>
</comment>
<evidence type="ECO:0000256" key="1">
    <source>
        <dbReference type="ARBA" id="ARBA00002591"/>
    </source>
</evidence>
<dbReference type="Proteomes" id="UP000192342">
    <property type="component" value="Unassembled WGS sequence"/>
</dbReference>
<comment type="subcellular location">
    <subcellularLocation>
        <location evidence="11">Cell outer membrane</location>
        <topology evidence="11">Lipid-anchor</topology>
    </subcellularLocation>
    <subcellularLocation>
        <location evidence="11">Bacterial flagellum basal body</location>
    </subcellularLocation>
    <subcellularLocation>
        <location evidence="2">Membrane</location>
        <topology evidence="2">Lipid-anchor</topology>
    </subcellularLocation>
</comment>
<evidence type="ECO:0000256" key="2">
    <source>
        <dbReference type="ARBA" id="ARBA00004635"/>
    </source>
</evidence>
<reference evidence="13 14" key="1">
    <citation type="submission" date="2013-04" db="EMBL/GenBank/DDBJ databases">
        <title>Oceanococcus atlanticus 22II-S10r2 Genome Sequencing.</title>
        <authorList>
            <person name="Lai Q."/>
            <person name="Li G."/>
            <person name="Shao Z."/>
        </authorList>
    </citation>
    <scope>NUCLEOTIDE SEQUENCE [LARGE SCALE GENOMIC DNA]</scope>
    <source>
        <strain evidence="13 14">22II-S10r2</strain>
    </source>
</reference>
<dbReference type="InterPro" id="IPR000527">
    <property type="entry name" value="Flag_Lring"/>
</dbReference>
<dbReference type="PANTHER" id="PTHR34933">
    <property type="entry name" value="FLAGELLAR L-RING PROTEIN"/>
    <property type="match status" value="1"/>
</dbReference>
<evidence type="ECO:0000256" key="3">
    <source>
        <dbReference type="ARBA" id="ARBA00006929"/>
    </source>
</evidence>
<dbReference type="PRINTS" id="PR01008">
    <property type="entry name" value="FLGLRINGFLGH"/>
</dbReference>
<comment type="caution">
    <text evidence="13">The sequence shown here is derived from an EMBL/GenBank/DDBJ whole genome shotgun (WGS) entry which is preliminary data.</text>
</comment>